<reference evidence="5 6" key="1">
    <citation type="submission" date="2018-12" db="EMBL/GenBank/DDBJ databases">
        <authorList>
            <person name="Grouzdev D.S."/>
            <person name="Krutkina M.S."/>
        </authorList>
    </citation>
    <scope>NUCLEOTIDE SEQUENCE [LARGE SCALE GENOMIC DNA]</scope>
    <source>
        <strain evidence="5 6">RmlP026</strain>
    </source>
</reference>
<evidence type="ECO:0000313" key="5">
    <source>
        <dbReference type="EMBL" id="RYC29253.1"/>
    </source>
</evidence>
<dbReference type="InterPro" id="IPR000843">
    <property type="entry name" value="HTH_LacI"/>
</dbReference>
<dbReference type="PANTHER" id="PTHR46847">
    <property type="entry name" value="D-ALLOSE-BINDING PERIPLASMIC PROTEIN-RELATED"/>
    <property type="match status" value="1"/>
</dbReference>
<comment type="subcellular location">
    <subcellularLocation>
        <location evidence="1">Cell envelope</location>
    </subcellularLocation>
</comment>
<evidence type="ECO:0000256" key="3">
    <source>
        <dbReference type="ARBA" id="ARBA00022729"/>
    </source>
</evidence>
<dbReference type="PANTHER" id="PTHR46847:SF1">
    <property type="entry name" value="D-ALLOSE-BINDING PERIPLASMIC PROTEIN-RELATED"/>
    <property type="match status" value="1"/>
</dbReference>
<reference evidence="5 6" key="2">
    <citation type="submission" date="2019-02" db="EMBL/GenBank/DDBJ databases">
        <title>'Lichenibacterium ramalinii' gen. nov. sp. nov., 'Lichenibacterium minor' gen. nov. sp. nov.</title>
        <authorList>
            <person name="Pankratov T."/>
        </authorList>
    </citation>
    <scope>NUCLEOTIDE SEQUENCE [LARGE SCALE GENOMIC DNA]</scope>
    <source>
        <strain evidence="5 6">RmlP026</strain>
    </source>
</reference>
<feature type="domain" description="HTH lacI-type" evidence="4">
    <location>
        <begin position="54"/>
        <end position="95"/>
    </location>
</feature>
<evidence type="ECO:0000256" key="1">
    <source>
        <dbReference type="ARBA" id="ARBA00004196"/>
    </source>
</evidence>
<protein>
    <submittedName>
        <fullName evidence="5">LacI family transcriptional regulator</fullName>
    </submittedName>
</protein>
<dbReference type="Pfam" id="PF13407">
    <property type="entry name" value="Peripla_BP_4"/>
    <property type="match status" value="1"/>
</dbReference>
<dbReference type="Proteomes" id="UP000290759">
    <property type="component" value="Unassembled WGS sequence"/>
</dbReference>
<dbReference type="PROSITE" id="PS50932">
    <property type="entry name" value="HTH_LACI_2"/>
    <property type="match status" value="1"/>
</dbReference>
<dbReference type="CDD" id="cd01392">
    <property type="entry name" value="HTH_LacI"/>
    <property type="match status" value="1"/>
</dbReference>
<gene>
    <name evidence="5" type="ORF">D3273_24885</name>
</gene>
<dbReference type="Gene3D" id="1.10.260.40">
    <property type="entry name" value="lambda repressor-like DNA-binding domains"/>
    <property type="match status" value="1"/>
</dbReference>
<dbReference type="OrthoDB" id="9805774at2"/>
<evidence type="ECO:0000313" key="6">
    <source>
        <dbReference type="Proteomes" id="UP000290759"/>
    </source>
</evidence>
<comment type="caution">
    <text evidence="5">The sequence shown here is derived from an EMBL/GenBank/DDBJ whole genome shotgun (WGS) entry which is preliminary data.</text>
</comment>
<dbReference type="GO" id="GO:0030246">
    <property type="term" value="F:carbohydrate binding"/>
    <property type="evidence" value="ECO:0007669"/>
    <property type="project" value="UniProtKB-ARBA"/>
</dbReference>
<dbReference type="CDD" id="cd06307">
    <property type="entry name" value="PBP1_sugar_binding"/>
    <property type="match status" value="1"/>
</dbReference>
<keyword evidence="6" id="KW-1185">Reference proteome</keyword>
<dbReference type="GO" id="GO:0003677">
    <property type="term" value="F:DNA binding"/>
    <property type="evidence" value="ECO:0007669"/>
    <property type="project" value="InterPro"/>
</dbReference>
<evidence type="ECO:0000259" key="4">
    <source>
        <dbReference type="PROSITE" id="PS50932"/>
    </source>
</evidence>
<dbReference type="Pfam" id="PF00356">
    <property type="entry name" value="LacI"/>
    <property type="match status" value="1"/>
</dbReference>
<dbReference type="Gene3D" id="3.40.50.2300">
    <property type="match status" value="2"/>
</dbReference>
<dbReference type="SUPFAM" id="SSF53822">
    <property type="entry name" value="Periplasmic binding protein-like I"/>
    <property type="match status" value="1"/>
</dbReference>
<organism evidence="5 6">
    <name type="scientific">Lichenibacterium minor</name>
    <dbReference type="NCBI Taxonomy" id="2316528"/>
    <lineage>
        <taxon>Bacteria</taxon>
        <taxon>Pseudomonadati</taxon>
        <taxon>Pseudomonadota</taxon>
        <taxon>Alphaproteobacteria</taxon>
        <taxon>Hyphomicrobiales</taxon>
        <taxon>Lichenihabitantaceae</taxon>
        <taxon>Lichenibacterium</taxon>
    </lineage>
</organism>
<proteinExistence type="inferred from homology"/>
<sequence>MRSLPAWPSPLPHRRRFCAGHVDGCDTPDIGSIARGILKRSLQQGAILDQIGKTTARQVAEAAGVSLSTVDRVLNGRGAVRPEKERAVIEAARRLRLDRALDQRPIRTLRVAMLMGPERDPFHAALRAALRRASDRLSQINVRAFVHELDPRSPMGVAESIRAGGRAYDALIVTCPSCPETAGAIRDVSRTVPVVTLATDVPHSGRQAYVGPDDLKAGRVAGDLMGRLLGSAGGEVVMVAGLLSMTGQAERRTGFADVLAERYPQCKLIDVLESRGEAARAGELIAQSISRWPRLRGIYNASAGDRSIVEAVAVAGRTGCVAFVTHELTAERRALLMSGAIDAVIDQDPDTEMRTAIETTGRLLGRVVGECGCTVTPLHIHMRENA</sequence>
<dbReference type="InterPro" id="IPR010982">
    <property type="entry name" value="Lambda_DNA-bd_dom_sf"/>
</dbReference>
<name>A0A4Q2TYT0_9HYPH</name>
<accession>A0A4Q2TYT0</accession>
<keyword evidence="3" id="KW-0732">Signal</keyword>
<dbReference type="GO" id="GO:0006355">
    <property type="term" value="P:regulation of DNA-templated transcription"/>
    <property type="evidence" value="ECO:0007669"/>
    <property type="project" value="InterPro"/>
</dbReference>
<dbReference type="SUPFAM" id="SSF47413">
    <property type="entry name" value="lambda repressor-like DNA-binding domains"/>
    <property type="match status" value="1"/>
</dbReference>
<comment type="similarity">
    <text evidence="2">Belongs to the bacterial solute-binding protein 2 family.</text>
</comment>
<dbReference type="EMBL" id="QYBB01000060">
    <property type="protein sequence ID" value="RYC29253.1"/>
    <property type="molecule type" value="Genomic_DNA"/>
</dbReference>
<dbReference type="GO" id="GO:0030313">
    <property type="term" value="C:cell envelope"/>
    <property type="evidence" value="ECO:0007669"/>
    <property type="project" value="UniProtKB-SubCell"/>
</dbReference>
<dbReference type="InterPro" id="IPR028082">
    <property type="entry name" value="Peripla_BP_I"/>
</dbReference>
<dbReference type="InterPro" id="IPR025997">
    <property type="entry name" value="SBP_2_dom"/>
</dbReference>
<dbReference type="SMART" id="SM00354">
    <property type="entry name" value="HTH_LACI"/>
    <property type="match status" value="1"/>
</dbReference>
<evidence type="ECO:0000256" key="2">
    <source>
        <dbReference type="ARBA" id="ARBA00007639"/>
    </source>
</evidence>
<dbReference type="AlphaFoldDB" id="A0A4Q2TYT0"/>